<dbReference type="GO" id="GO:0030955">
    <property type="term" value="F:potassium ion binding"/>
    <property type="evidence" value="ECO:0007669"/>
    <property type="project" value="UniProtKB-UniRule"/>
</dbReference>
<keyword evidence="10 14" id="KW-0460">Magnesium</keyword>
<evidence type="ECO:0000256" key="6">
    <source>
        <dbReference type="ARBA" id="ARBA00022723"/>
    </source>
</evidence>
<dbReference type="SUPFAM" id="SSF51621">
    <property type="entry name" value="Phosphoenolpyruvate/pyruvate domain"/>
    <property type="match status" value="1"/>
</dbReference>
<accession>A0A0P1LPS6</accession>
<keyword evidence="11 14" id="KW-0324">Glycolysis</keyword>
<dbReference type="STRING" id="1633631.GCA_001442925_01317"/>
<keyword evidence="5 14" id="KW-0808">Transferase</keyword>
<comment type="similarity">
    <text evidence="3 14">Belongs to the pyruvate kinase family.</text>
</comment>
<dbReference type="InterPro" id="IPR015793">
    <property type="entry name" value="Pyrv_Knase_brl"/>
</dbReference>
<dbReference type="InterPro" id="IPR040442">
    <property type="entry name" value="Pyrv_kinase-like_dom_sf"/>
</dbReference>
<evidence type="ECO:0000256" key="9">
    <source>
        <dbReference type="ARBA" id="ARBA00022840"/>
    </source>
</evidence>
<dbReference type="PANTHER" id="PTHR11817">
    <property type="entry name" value="PYRUVATE KINASE"/>
    <property type="match status" value="1"/>
</dbReference>
<dbReference type="OrthoDB" id="9812123at2"/>
<evidence type="ECO:0000259" key="15">
    <source>
        <dbReference type="Pfam" id="PF00224"/>
    </source>
</evidence>
<dbReference type="SUPFAM" id="SSF50800">
    <property type="entry name" value="PK beta-barrel domain-like"/>
    <property type="match status" value="1"/>
</dbReference>
<dbReference type="UniPathway" id="UPA00109">
    <property type="reaction ID" value="UER00188"/>
</dbReference>
<dbReference type="NCBIfam" id="NF004491">
    <property type="entry name" value="PRK05826.1"/>
    <property type="match status" value="1"/>
</dbReference>
<keyword evidence="7" id="KW-0547">Nucleotide-binding</keyword>
<dbReference type="PRINTS" id="PR01050">
    <property type="entry name" value="PYRUVTKNASE"/>
</dbReference>
<proteinExistence type="inferred from homology"/>
<keyword evidence="6" id="KW-0479">Metal-binding</keyword>
<evidence type="ECO:0000256" key="1">
    <source>
        <dbReference type="ARBA" id="ARBA00001958"/>
    </source>
</evidence>
<dbReference type="InterPro" id="IPR015806">
    <property type="entry name" value="Pyrv_Knase_insert_dom_sf"/>
</dbReference>
<dbReference type="GO" id="GO:0000287">
    <property type="term" value="F:magnesium ion binding"/>
    <property type="evidence" value="ECO:0007669"/>
    <property type="project" value="UniProtKB-UniRule"/>
</dbReference>
<dbReference type="NCBIfam" id="TIGR01064">
    <property type="entry name" value="pyruv_kin"/>
    <property type="match status" value="1"/>
</dbReference>
<dbReference type="SUPFAM" id="SSF52935">
    <property type="entry name" value="PK C-terminal domain-like"/>
    <property type="match status" value="1"/>
</dbReference>
<comment type="cofactor">
    <cofactor evidence="1">
        <name>K(+)</name>
        <dbReference type="ChEBI" id="CHEBI:29103"/>
    </cofactor>
</comment>
<dbReference type="EC" id="2.7.1.40" evidence="4 13"/>
<dbReference type="Pfam" id="PF02887">
    <property type="entry name" value="PK_C"/>
    <property type="match status" value="1"/>
</dbReference>
<dbReference type="InterPro" id="IPR001697">
    <property type="entry name" value="Pyr_Knase"/>
</dbReference>
<dbReference type="Gene3D" id="3.20.20.60">
    <property type="entry name" value="Phosphoenolpyruvate-binding domains"/>
    <property type="match status" value="1"/>
</dbReference>
<dbReference type="InterPro" id="IPR015813">
    <property type="entry name" value="Pyrv/PenolPyrv_kinase-like_dom"/>
</dbReference>
<comment type="catalytic activity">
    <reaction evidence="14">
        <text>pyruvate + ATP = phosphoenolpyruvate + ADP + H(+)</text>
        <dbReference type="Rhea" id="RHEA:18157"/>
        <dbReference type="ChEBI" id="CHEBI:15361"/>
        <dbReference type="ChEBI" id="CHEBI:15378"/>
        <dbReference type="ChEBI" id="CHEBI:30616"/>
        <dbReference type="ChEBI" id="CHEBI:58702"/>
        <dbReference type="ChEBI" id="CHEBI:456216"/>
        <dbReference type="EC" id="2.7.1.40"/>
    </reaction>
</comment>
<dbReference type="GO" id="GO:0005524">
    <property type="term" value="F:ATP binding"/>
    <property type="evidence" value="ECO:0007669"/>
    <property type="project" value="UniProtKB-KW"/>
</dbReference>
<evidence type="ECO:0000259" key="16">
    <source>
        <dbReference type="Pfam" id="PF02887"/>
    </source>
</evidence>
<evidence type="ECO:0000256" key="7">
    <source>
        <dbReference type="ARBA" id="ARBA00022741"/>
    </source>
</evidence>
<dbReference type="InterPro" id="IPR018209">
    <property type="entry name" value="Pyrv_Knase_AS"/>
</dbReference>
<name>A0A0P1MV04_9BACT</name>
<dbReference type="InterPro" id="IPR011037">
    <property type="entry name" value="Pyrv_Knase-like_insert_dom_sf"/>
</dbReference>
<dbReference type="NCBIfam" id="NF004978">
    <property type="entry name" value="PRK06354.1"/>
    <property type="match status" value="1"/>
</dbReference>
<dbReference type="GO" id="GO:0004743">
    <property type="term" value="F:pyruvate kinase activity"/>
    <property type="evidence" value="ECO:0007669"/>
    <property type="project" value="UniProtKB-UniRule"/>
</dbReference>
<dbReference type="InterPro" id="IPR036918">
    <property type="entry name" value="Pyrv_Knase_C_sf"/>
</dbReference>
<accession>A0A0P1MV04</accession>
<evidence type="ECO:0000313" key="17">
    <source>
        <dbReference type="EMBL" id="CUU05687.1"/>
    </source>
</evidence>
<evidence type="ECO:0000313" key="18">
    <source>
        <dbReference type="Proteomes" id="UP000182011"/>
    </source>
</evidence>
<evidence type="ECO:0000256" key="2">
    <source>
        <dbReference type="ARBA" id="ARBA00004997"/>
    </source>
</evidence>
<accession>A0A0S4N383</accession>
<accession>A0A0N7MSZ8</accession>
<evidence type="ECO:0000256" key="13">
    <source>
        <dbReference type="NCBIfam" id="TIGR01064"/>
    </source>
</evidence>
<evidence type="ECO:0000256" key="10">
    <source>
        <dbReference type="ARBA" id="ARBA00022842"/>
    </source>
</evidence>
<evidence type="ECO:0000256" key="11">
    <source>
        <dbReference type="ARBA" id="ARBA00023152"/>
    </source>
</evidence>
<gene>
    <name evidence="17" type="ORF">JGI4_01322</name>
</gene>
<dbReference type="GO" id="GO:0016301">
    <property type="term" value="F:kinase activity"/>
    <property type="evidence" value="ECO:0007669"/>
    <property type="project" value="UniProtKB-KW"/>
</dbReference>
<accession>A0A0P1LZ51</accession>
<keyword evidence="8 14" id="KW-0418">Kinase</keyword>
<keyword evidence="9" id="KW-0067">ATP-binding</keyword>
<dbReference type="FunFam" id="2.40.33.10:FF:000001">
    <property type="entry name" value="Pyruvate kinase"/>
    <property type="match status" value="1"/>
</dbReference>
<organism evidence="17 18">
    <name type="scientific">Candidatus Kryptonium thompsonii</name>
    <dbReference type="NCBI Taxonomy" id="1633631"/>
    <lineage>
        <taxon>Bacteria</taxon>
        <taxon>Pseudomonadati</taxon>
        <taxon>Candidatus Kryptoniota</taxon>
        <taxon>Candidatus Kryptonium</taxon>
    </lineage>
</organism>
<feature type="domain" description="Pyruvate kinase C-terminal" evidence="16">
    <location>
        <begin position="357"/>
        <end position="469"/>
    </location>
</feature>
<keyword evidence="12 17" id="KW-0670">Pyruvate</keyword>
<dbReference type="Gene3D" id="2.40.33.10">
    <property type="entry name" value="PK beta-barrel domain-like"/>
    <property type="match status" value="1"/>
</dbReference>
<sequence length="472" mass="51823">MKNFRRTKIVCTLGPAVSTLEKVVELINAGMDAARLNFSHGDYEEHLKFIKLVNEASKITGKFIPIIQDLQGPKIRVGKLKTEPIELKTGNFVFLTSESIDGDNETIPIQYEYLTDDVKAGDTILLDDGMIELKVISVEGKKVKCEIVDGGILKSHKGVNLPGVELQVPSLTEKDIEDLKFGLENGVNYVALSFVRKREDIINLRRKMEDLGRVVPIIAKIERIEAVKSIDDIIELADAIMVARGDLGVELPTEEVPVLQKMLIKKANIAGKPVITATQMLESMVSNPRPTRAEATDVANAVLDGTDAVMLSSETSVGEFPIEAVKVMNRIIQAIETQYNFYGPVFDSNLKLRDEVDAIGRAACLLAQQLNAKAIVTITHTGATAKSIAKYRPAVPIIALTDNDEVVKLLNLVWGVTGIKLKEISETDKTIENAKIQLRESGILESGDLIIMTAGIPLFQRGSTNMIKVERI</sequence>
<evidence type="ECO:0000256" key="3">
    <source>
        <dbReference type="ARBA" id="ARBA00008663"/>
    </source>
</evidence>
<evidence type="ECO:0000256" key="12">
    <source>
        <dbReference type="ARBA" id="ARBA00023317"/>
    </source>
</evidence>
<reference evidence="17 18" key="1">
    <citation type="submission" date="2015-11" db="EMBL/GenBank/DDBJ databases">
        <authorList>
            <person name="Zhang Y."/>
            <person name="Guo Z."/>
        </authorList>
    </citation>
    <scope>NUCLEOTIDE SEQUENCE [LARGE SCALE GENOMIC DNA]</scope>
    <source>
        <strain evidence="17">JGI-4</strain>
    </source>
</reference>
<dbReference type="EMBL" id="FAOP01000005">
    <property type="protein sequence ID" value="CUU05687.1"/>
    <property type="molecule type" value="Genomic_DNA"/>
</dbReference>
<dbReference type="PROSITE" id="PS00110">
    <property type="entry name" value="PYRUVATE_KINASE"/>
    <property type="match status" value="1"/>
</dbReference>
<evidence type="ECO:0000256" key="4">
    <source>
        <dbReference type="ARBA" id="ARBA00012142"/>
    </source>
</evidence>
<protein>
    <recommendedName>
        <fullName evidence="4 13">Pyruvate kinase</fullName>
        <ecNumber evidence="4 13">2.7.1.40</ecNumber>
    </recommendedName>
</protein>
<dbReference type="RefSeq" id="WP_047134188.1">
    <property type="nucleotide sequence ID" value="NZ_CZVL01000018.1"/>
</dbReference>
<evidence type="ECO:0000256" key="14">
    <source>
        <dbReference type="RuleBase" id="RU000504"/>
    </source>
</evidence>
<dbReference type="Pfam" id="PF00224">
    <property type="entry name" value="PK"/>
    <property type="match status" value="1"/>
</dbReference>
<dbReference type="AlphaFoldDB" id="A0A0P1MV04"/>
<evidence type="ECO:0000256" key="5">
    <source>
        <dbReference type="ARBA" id="ARBA00022679"/>
    </source>
</evidence>
<feature type="domain" description="Pyruvate kinase barrel" evidence="15">
    <location>
        <begin position="5"/>
        <end position="325"/>
    </location>
</feature>
<dbReference type="Gene3D" id="3.40.1380.20">
    <property type="entry name" value="Pyruvate kinase, C-terminal domain"/>
    <property type="match status" value="1"/>
</dbReference>
<comment type="pathway">
    <text evidence="2 14">Carbohydrate degradation; glycolysis; pyruvate from D-glyceraldehyde 3-phosphate: step 5/5.</text>
</comment>
<accession>A0A0P1LV00</accession>
<accession>A0A0P1P0Z2</accession>
<dbReference type="InterPro" id="IPR015795">
    <property type="entry name" value="Pyrv_Knase_C"/>
</dbReference>
<dbReference type="Proteomes" id="UP000182011">
    <property type="component" value="Unassembled WGS sequence"/>
</dbReference>
<evidence type="ECO:0000256" key="8">
    <source>
        <dbReference type="ARBA" id="ARBA00022777"/>
    </source>
</evidence>
<accession>A0A0P1LDD2</accession>